<dbReference type="EMBL" id="BARU01002497">
    <property type="protein sequence ID" value="GAH28943.1"/>
    <property type="molecule type" value="Genomic_DNA"/>
</dbReference>
<sequence>PLIGLLRNSATLSPIMIKKHTLTTEIRTVFLKAVWTIGLKIAFA</sequence>
<protein>
    <submittedName>
        <fullName evidence="1">Uncharacterized protein</fullName>
    </submittedName>
</protein>
<name>X1G7E9_9ZZZZ</name>
<gene>
    <name evidence="1" type="ORF">S03H2_05872</name>
</gene>
<proteinExistence type="predicted"/>
<evidence type="ECO:0000313" key="1">
    <source>
        <dbReference type="EMBL" id="GAH28943.1"/>
    </source>
</evidence>
<organism evidence="1">
    <name type="scientific">marine sediment metagenome</name>
    <dbReference type="NCBI Taxonomy" id="412755"/>
    <lineage>
        <taxon>unclassified sequences</taxon>
        <taxon>metagenomes</taxon>
        <taxon>ecological metagenomes</taxon>
    </lineage>
</organism>
<comment type="caution">
    <text evidence="1">The sequence shown here is derived from an EMBL/GenBank/DDBJ whole genome shotgun (WGS) entry which is preliminary data.</text>
</comment>
<dbReference type="AlphaFoldDB" id="X1G7E9"/>
<accession>X1G7E9</accession>
<reference evidence="1" key="1">
    <citation type="journal article" date="2014" name="Front. Microbiol.">
        <title>High frequency of phylogenetically diverse reductive dehalogenase-homologous genes in deep subseafloor sedimentary metagenomes.</title>
        <authorList>
            <person name="Kawai M."/>
            <person name="Futagami T."/>
            <person name="Toyoda A."/>
            <person name="Takaki Y."/>
            <person name="Nishi S."/>
            <person name="Hori S."/>
            <person name="Arai W."/>
            <person name="Tsubouchi T."/>
            <person name="Morono Y."/>
            <person name="Uchiyama I."/>
            <person name="Ito T."/>
            <person name="Fujiyama A."/>
            <person name="Inagaki F."/>
            <person name="Takami H."/>
        </authorList>
    </citation>
    <scope>NUCLEOTIDE SEQUENCE</scope>
    <source>
        <strain evidence="1">Expedition CK06-06</strain>
    </source>
</reference>
<feature type="non-terminal residue" evidence="1">
    <location>
        <position position="1"/>
    </location>
</feature>